<evidence type="ECO:0000313" key="6">
    <source>
        <dbReference type="EMBL" id="SEH51457.1"/>
    </source>
</evidence>
<dbReference type="Pfam" id="PF04198">
    <property type="entry name" value="Sugar-bind"/>
    <property type="match status" value="1"/>
</dbReference>
<keyword evidence="4" id="KW-0804">Transcription</keyword>
<dbReference type="Gene3D" id="3.40.50.1360">
    <property type="match status" value="1"/>
</dbReference>
<organism evidence="7 8">
    <name type="scientific">Parafannyhessea umbonata</name>
    <dbReference type="NCBI Taxonomy" id="604330"/>
    <lineage>
        <taxon>Bacteria</taxon>
        <taxon>Bacillati</taxon>
        <taxon>Actinomycetota</taxon>
        <taxon>Coriobacteriia</taxon>
        <taxon>Coriobacteriales</taxon>
        <taxon>Atopobiaceae</taxon>
        <taxon>Parafannyhessea</taxon>
    </lineage>
</organism>
<keyword evidence="2" id="KW-0805">Transcription regulation</keyword>
<dbReference type="AlphaFoldDB" id="A0A1H9PM80"/>
<dbReference type="RefSeq" id="WP_078687485.1">
    <property type="nucleotide sequence ID" value="NZ_FNWT01000004.1"/>
</dbReference>
<dbReference type="EMBL" id="FNWT01000004">
    <property type="protein sequence ID" value="SEH51457.1"/>
    <property type="molecule type" value="Genomic_DNA"/>
</dbReference>
<dbReference type="Gene3D" id="1.10.10.10">
    <property type="entry name" value="Winged helix-like DNA-binding domain superfamily/Winged helix DNA-binding domain"/>
    <property type="match status" value="1"/>
</dbReference>
<dbReference type="InterPro" id="IPR007324">
    <property type="entry name" value="Sugar-bd_dom_put"/>
</dbReference>
<feature type="domain" description="Sugar-binding" evidence="5">
    <location>
        <begin position="62"/>
        <end position="302"/>
    </location>
</feature>
<dbReference type="InterPro" id="IPR051054">
    <property type="entry name" value="SorC_transcr_regulators"/>
</dbReference>
<name>A0A1H9PM80_9ACTN</name>
<dbReference type="GO" id="GO:0003677">
    <property type="term" value="F:DNA binding"/>
    <property type="evidence" value="ECO:0007669"/>
    <property type="project" value="UniProtKB-KW"/>
</dbReference>
<evidence type="ECO:0000313" key="7">
    <source>
        <dbReference type="EMBL" id="SER48915.1"/>
    </source>
</evidence>
<dbReference type="SUPFAM" id="SSF46785">
    <property type="entry name" value="Winged helix' DNA-binding domain"/>
    <property type="match status" value="1"/>
</dbReference>
<dbReference type="Proteomes" id="UP000199135">
    <property type="component" value="Unassembled WGS sequence"/>
</dbReference>
<dbReference type="Proteomes" id="UP000199128">
    <property type="component" value="Unassembled WGS sequence"/>
</dbReference>
<evidence type="ECO:0000256" key="4">
    <source>
        <dbReference type="ARBA" id="ARBA00023163"/>
    </source>
</evidence>
<dbReference type="InterPro" id="IPR036388">
    <property type="entry name" value="WH-like_DNA-bd_sf"/>
</dbReference>
<dbReference type="SUPFAM" id="SSF100950">
    <property type="entry name" value="NagB/RpiA/CoA transferase-like"/>
    <property type="match status" value="1"/>
</dbReference>
<dbReference type="PANTHER" id="PTHR34294">
    <property type="entry name" value="TRANSCRIPTIONAL REGULATOR-RELATED"/>
    <property type="match status" value="1"/>
</dbReference>
<evidence type="ECO:0000256" key="3">
    <source>
        <dbReference type="ARBA" id="ARBA00023125"/>
    </source>
</evidence>
<dbReference type="PANTHER" id="PTHR34294:SF1">
    <property type="entry name" value="TRANSCRIPTIONAL REGULATOR LSRR"/>
    <property type="match status" value="1"/>
</dbReference>
<accession>A0A1H9PM80</accession>
<evidence type="ECO:0000313" key="9">
    <source>
        <dbReference type="Proteomes" id="UP000199135"/>
    </source>
</evidence>
<dbReference type="InterPro" id="IPR036390">
    <property type="entry name" value="WH_DNA-bd_sf"/>
</dbReference>
<comment type="similarity">
    <text evidence="1">Belongs to the SorC transcriptional regulatory family.</text>
</comment>
<protein>
    <submittedName>
        <fullName evidence="7">DNA-binding transcriptional regulator LsrR, DeoR family</fullName>
    </submittedName>
</protein>
<reference evidence="7" key="1">
    <citation type="submission" date="2016-10" db="EMBL/GenBank/DDBJ databases">
        <authorList>
            <person name="de Groot N.N."/>
        </authorList>
    </citation>
    <scope>NUCLEOTIDE SEQUENCE [LARGE SCALE GENOMIC DNA]</scope>
    <source>
        <strain evidence="7">KHGC19</strain>
    </source>
</reference>
<evidence type="ECO:0000313" key="8">
    <source>
        <dbReference type="Proteomes" id="UP000199128"/>
    </source>
</evidence>
<evidence type="ECO:0000259" key="5">
    <source>
        <dbReference type="Pfam" id="PF04198"/>
    </source>
</evidence>
<gene>
    <name evidence="7" type="ORF">SAMN05216446_1038</name>
    <name evidence="6" type="ORF">SAMN05216447_10495</name>
</gene>
<reference evidence="8 9" key="2">
    <citation type="submission" date="2016-10" db="EMBL/GenBank/DDBJ databases">
        <authorList>
            <person name="Varghese N."/>
            <person name="Submissions S."/>
        </authorList>
    </citation>
    <scope>NUCLEOTIDE SEQUENCE [LARGE SCALE GENOMIC DNA]</scope>
    <source>
        <strain evidence="8">KHGC19</strain>
        <strain evidence="6 9">WCP15</strain>
    </source>
</reference>
<evidence type="ECO:0000256" key="1">
    <source>
        <dbReference type="ARBA" id="ARBA00010466"/>
    </source>
</evidence>
<proteinExistence type="inferred from homology"/>
<dbReference type="EMBL" id="FOGP01000003">
    <property type="protein sequence ID" value="SER48915.1"/>
    <property type="molecule type" value="Genomic_DNA"/>
</dbReference>
<keyword evidence="9" id="KW-1185">Reference proteome</keyword>
<dbReference type="InterPro" id="IPR037171">
    <property type="entry name" value="NagB/RpiA_transferase-like"/>
</dbReference>
<dbReference type="GO" id="GO:0030246">
    <property type="term" value="F:carbohydrate binding"/>
    <property type="evidence" value="ECO:0007669"/>
    <property type="project" value="InterPro"/>
</dbReference>
<evidence type="ECO:0000256" key="2">
    <source>
        <dbReference type="ARBA" id="ARBA00023015"/>
    </source>
</evidence>
<keyword evidence="3 7" id="KW-0238">DNA-binding</keyword>
<sequence length="302" mass="32922">MVDFEYQQMVRAAWNYYLQEHTQQEVANYLGVSRAKVIRLLNDAREQGVIQFVFRPEDDKRMSVEQDLISRYGLKDAYVVPREDSDSIKESVARAAAQYISQHLGDGGFLNVGYGDTMGAILKHLANGGKRDLNVISLTGGVNYYLPMVGASAFNLRLFLIPAPLVVSSVEVRDALMQEPGVQEVLRMSSHSNMSVVGIGAMTSDATVMRNGIISQSEFTMLSMQNAVGDVLDHFVDADCNLIATDIEDRLVGTSLEDLKQMDNVVGVAGGPDKADAIRAVLKGGCLDILITDEGTARAILA</sequence>